<proteinExistence type="predicted"/>
<protein>
    <submittedName>
        <fullName evidence="2">RRXRR domain-containing protein</fullName>
    </submittedName>
</protein>
<comment type="caution">
    <text evidence="2">The sequence shown here is derived from an EMBL/GenBank/DDBJ whole genome shotgun (WGS) entry which is preliminary data.</text>
</comment>
<accession>A0ABD4SYL0</accession>
<sequence>MNPNTRVPVLAPDGRPLMPTKYRRASQWVQHGKATWMSTDLNVYAVQLMGEPSGRKTQRISLGVDPGKRFTGIGLVSSKATLLKRHIALPFERVKARKETQKILRRARRGRRINRNLPFSERAHRQKRFSNRRGKKLPPSIRANKELEKRLIVEIFRLFPVTCVVWELVRADVDLTSGRKGARSGKGFSPVMVGQRQMLTWLRSFTTVYEMQGWQTKSTREYLGLAKSPDKKAQTPESHANDGLALAAAYFVRYVPTGTGRDWVGEIRLTSAPFRVVSRPQLYRRQLHFENPCKGGSRKRKGGTVTPWGFRSGDYVQSEKSGQLYRGWIGGYSEKNRVLSIYNHNWRRVGQFRVSKVSLIKRSNGLCVA</sequence>
<evidence type="ECO:0000313" key="2">
    <source>
        <dbReference type="EMBL" id="MCM1981251.1"/>
    </source>
</evidence>
<organism evidence="2 3">
    <name type="scientific">Lyngbya confervoides BDU141951</name>
    <dbReference type="NCBI Taxonomy" id="1574623"/>
    <lineage>
        <taxon>Bacteria</taxon>
        <taxon>Bacillati</taxon>
        <taxon>Cyanobacteriota</taxon>
        <taxon>Cyanophyceae</taxon>
        <taxon>Oscillatoriophycideae</taxon>
        <taxon>Oscillatoriales</taxon>
        <taxon>Microcoleaceae</taxon>
        <taxon>Lyngbya</taxon>
    </lineage>
</organism>
<keyword evidence="3" id="KW-1185">Reference proteome</keyword>
<dbReference type="RefSeq" id="WP_166278444.1">
    <property type="nucleotide sequence ID" value="NZ_JTHE03000004.1"/>
</dbReference>
<dbReference type="InterPro" id="IPR025938">
    <property type="entry name" value="RRXRR_dom"/>
</dbReference>
<dbReference type="AlphaFoldDB" id="A0ABD4SYL0"/>
<dbReference type="EMBL" id="JTHE03000004">
    <property type="protein sequence ID" value="MCM1981251.1"/>
    <property type="molecule type" value="Genomic_DNA"/>
</dbReference>
<name>A0ABD4SYL0_9CYAN</name>
<evidence type="ECO:0000259" key="1">
    <source>
        <dbReference type="Pfam" id="PF14239"/>
    </source>
</evidence>
<gene>
    <name evidence="2" type="ORF">QQ91_0000175</name>
</gene>
<dbReference type="Pfam" id="PF14239">
    <property type="entry name" value="RRXRR"/>
    <property type="match status" value="1"/>
</dbReference>
<feature type="domain" description="RRXRR" evidence="1">
    <location>
        <begin position="7"/>
        <end position="183"/>
    </location>
</feature>
<evidence type="ECO:0000313" key="3">
    <source>
        <dbReference type="Proteomes" id="UP000031561"/>
    </source>
</evidence>
<dbReference type="Proteomes" id="UP000031561">
    <property type="component" value="Unassembled WGS sequence"/>
</dbReference>
<reference evidence="2 3" key="1">
    <citation type="journal article" date="2015" name="Genome Announc.">
        <title>Draft Genome Sequence of Filamentous Marine Cyanobacterium Lyngbya confervoides Strain BDU141951.</title>
        <authorList>
            <person name="Chandrababunaidu M.M."/>
            <person name="Sen D."/>
            <person name="Tripathy S."/>
        </authorList>
    </citation>
    <scope>NUCLEOTIDE SEQUENCE [LARGE SCALE GENOMIC DNA]</scope>
    <source>
        <strain evidence="2 3">BDU141951</strain>
    </source>
</reference>